<evidence type="ECO:0000256" key="1">
    <source>
        <dbReference type="ARBA" id="ARBA00001412"/>
    </source>
</evidence>
<accession>A0AAD6JWD2</accession>
<reference evidence="6 7" key="1">
    <citation type="journal article" date="2023" name="Int. J. Mol. Sci.">
        <title>De Novo Assembly and Annotation of 11 Diverse Shrub Willow (Salix) Genomes Reveals Novel Gene Organization in Sex-Linked Regions.</title>
        <authorList>
            <person name="Hyden B."/>
            <person name="Feng K."/>
            <person name="Yates T.B."/>
            <person name="Jawdy S."/>
            <person name="Cereghino C."/>
            <person name="Smart L.B."/>
            <person name="Muchero W."/>
        </authorList>
    </citation>
    <scope>NUCLEOTIDE SEQUENCE [LARGE SCALE GENOMIC DNA]</scope>
    <source>
        <tissue evidence="6">Shoot tip</tissue>
    </source>
</reference>
<evidence type="ECO:0000256" key="2">
    <source>
        <dbReference type="ARBA" id="ARBA00009809"/>
    </source>
</evidence>
<feature type="chain" id="PRO_5041904896" description="beta-galactosidase" evidence="4">
    <location>
        <begin position="27"/>
        <end position="139"/>
    </location>
</feature>
<feature type="domain" description="Glycoside hydrolase 35 catalytic" evidence="5">
    <location>
        <begin position="35"/>
        <end position="127"/>
    </location>
</feature>
<evidence type="ECO:0000313" key="6">
    <source>
        <dbReference type="EMBL" id="KAJ6412098.1"/>
    </source>
</evidence>
<evidence type="ECO:0000256" key="3">
    <source>
        <dbReference type="ARBA" id="ARBA00012756"/>
    </source>
</evidence>
<organism evidence="6 7">
    <name type="scientific">Salix udensis</name>
    <dbReference type="NCBI Taxonomy" id="889485"/>
    <lineage>
        <taxon>Eukaryota</taxon>
        <taxon>Viridiplantae</taxon>
        <taxon>Streptophyta</taxon>
        <taxon>Embryophyta</taxon>
        <taxon>Tracheophyta</taxon>
        <taxon>Spermatophyta</taxon>
        <taxon>Magnoliopsida</taxon>
        <taxon>eudicotyledons</taxon>
        <taxon>Gunneridae</taxon>
        <taxon>Pentapetalae</taxon>
        <taxon>rosids</taxon>
        <taxon>fabids</taxon>
        <taxon>Malpighiales</taxon>
        <taxon>Salicaceae</taxon>
        <taxon>Saliceae</taxon>
        <taxon>Salix</taxon>
    </lineage>
</organism>
<comment type="similarity">
    <text evidence="2">Belongs to the glycosyl hydrolase 35 family.</text>
</comment>
<sequence>MGTSSVPKFLTLFLMLLIVGSKLIHCTVTYDKKAIIIDGQRKILISGSIHYPRSTPDMWEDLVQKAKYGGLDVIDTYVFWNVHEPSPGNYNFEDRFDLVRFIKTVQKVGLYVHLRIGPYVCAEWNFGLQCKDSPRRLCR</sequence>
<dbReference type="PRINTS" id="PR00742">
    <property type="entry name" value="GLHYDRLASE35"/>
</dbReference>
<evidence type="ECO:0000259" key="5">
    <source>
        <dbReference type="Pfam" id="PF01301"/>
    </source>
</evidence>
<comment type="caution">
    <text evidence="6">The sequence shown here is derived from an EMBL/GenBank/DDBJ whole genome shotgun (WGS) entry which is preliminary data.</text>
</comment>
<dbReference type="GO" id="GO:0004565">
    <property type="term" value="F:beta-galactosidase activity"/>
    <property type="evidence" value="ECO:0007669"/>
    <property type="project" value="UniProtKB-EC"/>
</dbReference>
<feature type="signal peptide" evidence="4">
    <location>
        <begin position="1"/>
        <end position="26"/>
    </location>
</feature>
<evidence type="ECO:0000313" key="7">
    <source>
        <dbReference type="Proteomes" id="UP001162972"/>
    </source>
</evidence>
<dbReference type="PANTHER" id="PTHR23421">
    <property type="entry name" value="BETA-GALACTOSIDASE RELATED"/>
    <property type="match status" value="1"/>
</dbReference>
<proteinExistence type="inferred from homology"/>
<dbReference type="EC" id="3.2.1.23" evidence="3"/>
<dbReference type="SUPFAM" id="SSF51445">
    <property type="entry name" value="(Trans)glycosidases"/>
    <property type="match status" value="1"/>
</dbReference>
<name>A0AAD6JWD2_9ROSI</name>
<dbReference type="InterPro" id="IPR017853">
    <property type="entry name" value="GH"/>
</dbReference>
<comment type="catalytic activity">
    <reaction evidence="1">
        <text>Hydrolysis of terminal non-reducing beta-D-galactose residues in beta-D-galactosides.</text>
        <dbReference type="EC" id="3.2.1.23"/>
    </reaction>
</comment>
<dbReference type="Gene3D" id="3.20.20.80">
    <property type="entry name" value="Glycosidases"/>
    <property type="match status" value="1"/>
</dbReference>
<dbReference type="Pfam" id="PF01301">
    <property type="entry name" value="Glyco_hydro_35"/>
    <property type="match status" value="1"/>
</dbReference>
<dbReference type="InterPro" id="IPR031330">
    <property type="entry name" value="Gly_Hdrlase_35_cat"/>
</dbReference>
<keyword evidence="4" id="KW-0732">Signal</keyword>
<evidence type="ECO:0000256" key="4">
    <source>
        <dbReference type="SAM" id="SignalP"/>
    </source>
</evidence>
<dbReference type="InterPro" id="IPR001944">
    <property type="entry name" value="Glycoside_Hdrlase_35"/>
</dbReference>
<dbReference type="Proteomes" id="UP001162972">
    <property type="component" value="Chromosome 5"/>
</dbReference>
<keyword evidence="7" id="KW-1185">Reference proteome</keyword>
<dbReference type="GO" id="GO:0005975">
    <property type="term" value="P:carbohydrate metabolic process"/>
    <property type="evidence" value="ECO:0007669"/>
    <property type="project" value="InterPro"/>
</dbReference>
<dbReference type="EMBL" id="JAPFFJ010000013">
    <property type="protein sequence ID" value="KAJ6412098.1"/>
    <property type="molecule type" value="Genomic_DNA"/>
</dbReference>
<dbReference type="AlphaFoldDB" id="A0AAD6JWD2"/>
<gene>
    <name evidence="6" type="ORF">OIU84_005207</name>
</gene>
<protein>
    <recommendedName>
        <fullName evidence="3">beta-galactosidase</fullName>
        <ecNumber evidence="3">3.2.1.23</ecNumber>
    </recommendedName>
</protein>